<dbReference type="InterPro" id="IPR005114">
    <property type="entry name" value="Helicase_assoc"/>
</dbReference>
<feature type="signal peptide" evidence="2">
    <location>
        <begin position="1"/>
        <end position="26"/>
    </location>
</feature>
<reference evidence="4" key="1">
    <citation type="submission" date="2023-06" db="EMBL/GenBank/DDBJ databases">
        <title>Survivors Of The Sea: Transcriptome response of Skeletonema marinoi to long-term dormancy.</title>
        <authorList>
            <person name="Pinder M.I.M."/>
            <person name="Kourtchenko O."/>
            <person name="Robertson E.K."/>
            <person name="Larsson T."/>
            <person name="Maumus F."/>
            <person name="Osuna-Cruz C.M."/>
            <person name="Vancaester E."/>
            <person name="Stenow R."/>
            <person name="Vandepoele K."/>
            <person name="Ploug H."/>
            <person name="Bruchert V."/>
            <person name="Godhe A."/>
            <person name="Topel M."/>
        </authorList>
    </citation>
    <scope>NUCLEOTIDE SEQUENCE</scope>
    <source>
        <strain evidence="4">R05AC</strain>
    </source>
</reference>
<feature type="region of interest" description="Disordered" evidence="1">
    <location>
        <begin position="90"/>
        <end position="120"/>
    </location>
</feature>
<evidence type="ECO:0000313" key="4">
    <source>
        <dbReference type="EMBL" id="KAK1735597.1"/>
    </source>
</evidence>
<dbReference type="EMBL" id="JATAAI010000033">
    <property type="protein sequence ID" value="KAK1735597.1"/>
    <property type="molecule type" value="Genomic_DNA"/>
</dbReference>
<dbReference type="Gene3D" id="6.10.140.530">
    <property type="match status" value="1"/>
</dbReference>
<protein>
    <recommendedName>
        <fullName evidence="3">Helicase-associated domain-containing protein</fullName>
    </recommendedName>
</protein>
<dbReference type="Proteomes" id="UP001224775">
    <property type="component" value="Unassembled WGS sequence"/>
</dbReference>
<accession>A0AAD9D6F5</accession>
<dbReference type="AlphaFoldDB" id="A0AAD9D6F5"/>
<dbReference type="PANTHER" id="PTHR33418:SF1">
    <property type="entry name" value="HELICASE-ASSOCIATED DOMAIN-CONTAINING PROTEIN"/>
    <property type="match status" value="1"/>
</dbReference>
<evidence type="ECO:0000313" key="5">
    <source>
        <dbReference type="Proteomes" id="UP001224775"/>
    </source>
</evidence>
<sequence length="252" mass="29010">MATYNNTGGCAILLISVALLTTSSYGFNINTAPNISGRRRSRLPPLFYKDIEPEIQSITIPPTIYVNGKSIAVRSDELEVADGTVLTKPEKKDAPMKRTKKNIESSTVKASPPKQKKTHEAVWHQHYTNLLQYKEEHGNCLVPQNYLENKKLGLWVMQQRRQYSLMQQGKNSSLSGKRGQYRLRLLEEIDFVWKLSRRGPRGSYGSLRRTKPLVGHEIHTVANFEQYMIEKGADFTEDEKRYAWLKRFEVLH</sequence>
<feature type="domain" description="Helicase-associated" evidence="3">
    <location>
        <begin position="119"/>
        <end position="191"/>
    </location>
</feature>
<name>A0AAD9D6F5_9STRA</name>
<dbReference type="PANTHER" id="PTHR33418">
    <property type="entry name" value="HELICASE-ASSOCIATED"/>
    <property type="match status" value="1"/>
</dbReference>
<comment type="caution">
    <text evidence="4">The sequence shown here is derived from an EMBL/GenBank/DDBJ whole genome shotgun (WGS) entry which is preliminary data.</text>
</comment>
<feature type="chain" id="PRO_5041911871" description="Helicase-associated domain-containing protein" evidence="2">
    <location>
        <begin position="27"/>
        <end position="252"/>
    </location>
</feature>
<keyword evidence="5" id="KW-1185">Reference proteome</keyword>
<organism evidence="4 5">
    <name type="scientific">Skeletonema marinoi</name>
    <dbReference type="NCBI Taxonomy" id="267567"/>
    <lineage>
        <taxon>Eukaryota</taxon>
        <taxon>Sar</taxon>
        <taxon>Stramenopiles</taxon>
        <taxon>Ochrophyta</taxon>
        <taxon>Bacillariophyta</taxon>
        <taxon>Coscinodiscophyceae</taxon>
        <taxon>Thalassiosirophycidae</taxon>
        <taxon>Thalassiosirales</taxon>
        <taxon>Skeletonemataceae</taxon>
        <taxon>Skeletonema</taxon>
        <taxon>Skeletonema marinoi-dohrnii complex</taxon>
    </lineage>
</organism>
<evidence type="ECO:0000256" key="2">
    <source>
        <dbReference type="SAM" id="SignalP"/>
    </source>
</evidence>
<proteinExistence type="predicted"/>
<dbReference type="Pfam" id="PF03457">
    <property type="entry name" value="HA"/>
    <property type="match status" value="1"/>
</dbReference>
<evidence type="ECO:0000256" key="1">
    <source>
        <dbReference type="SAM" id="MobiDB-lite"/>
    </source>
</evidence>
<keyword evidence="2" id="KW-0732">Signal</keyword>
<gene>
    <name evidence="4" type="ORF">QTG54_013760</name>
</gene>
<evidence type="ECO:0000259" key="3">
    <source>
        <dbReference type="Pfam" id="PF03457"/>
    </source>
</evidence>